<feature type="non-terminal residue" evidence="2">
    <location>
        <position position="1"/>
    </location>
</feature>
<dbReference type="EMBL" id="GECU01023858">
    <property type="protein sequence ID" value="JAS83848.1"/>
    <property type="molecule type" value="Transcribed_RNA"/>
</dbReference>
<accession>A0A1B6IAA9</accession>
<reference evidence="2" key="1">
    <citation type="submission" date="2015-11" db="EMBL/GenBank/DDBJ databases">
        <title>De novo transcriptome assembly of four potential Pierce s Disease insect vectors from Arizona vineyards.</title>
        <authorList>
            <person name="Tassone E.E."/>
        </authorList>
    </citation>
    <scope>NUCLEOTIDE SEQUENCE</scope>
</reference>
<feature type="non-terminal residue" evidence="2">
    <location>
        <position position="120"/>
    </location>
</feature>
<name>A0A1B6IAA9_9HEMI</name>
<sequence>YIDGLYAHILESSTEIISPTVTTPTSTKASFADAQTTGVVSINEGKIVDAEGISTTFFTTKAVGTYIDKLYAQVIESTTSVRVDEDKKTAVQSLDPSTTVVGSKTFRTGLVRLIEGSIVK</sequence>
<dbReference type="InterPro" id="IPR031866">
    <property type="entry name" value="DUF4758"/>
</dbReference>
<evidence type="ECO:0000259" key="1">
    <source>
        <dbReference type="Pfam" id="PF15950"/>
    </source>
</evidence>
<feature type="domain" description="DUF4758" evidence="1">
    <location>
        <begin position="25"/>
        <end position="80"/>
    </location>
</feature>
<proteinExistence type="predicted"/>
<dbReference type="Pfam" id="PF15950">
    <property type="entry name" value="DUF4758"/>
    <property type="match status" value="1"/>
</dbReference>
<dbReference type="PANTHER" id="PTHR39072">
    <property type="entry name" value="RE48511P"/>
    <property type="match status" value="1"/>
</dbReference>
<organism evidence="2">
    <name type="scientific">Homalodisca liturata</name>
    <dbReference type="NCBI Taxonomy" id="320908"/>
    <lineage>
        <taxon>Eukaryota</taxon>
        <taxon>Metazoa</taxon>
        <taxon>Ecdysozoa</taxon>
        <taxon>Arthropoda</taxon>
        <taxon>Hexapoda</taxon>
        <taxon>Insecta</taxon>
        <taxon>Pterygota</taxon>
        <taxon>Neoptera</taxon>
        <taxon>Paraneoptera</taxon>
        <taxon>Hemiptera</taxon>
        <taxon>Auchenorrhyncha</taxon>
        <taxon>Membracoidea</taxon>
        <taxon>Cicadellidae</taxon>
        <taxon>Cicadellinae</taxon>
        <taxon>Proconiini</taxon>
        <taxon>Homalodisca</taxon>
    </lineage>
</organism>
<dbReference type="AlphaFoldDB" id="A0A1B6IAA9"/>
<protein>
    <recommendedName>
        <fullName evidence="1">DUF4758 domain-containing protein</fullName>
    </recommendedName>
</protein>
<gene>
    <name evidence="2" type="ORF">g.57978</name>
</gene>
<dbReference type="PANTHER" id="PTHR39072:SF2">
    <property type="match status" value="1"/>
</dbReference>
<evidence type="ECO:0000313" key="2">
    <source>
        <dbReference type="EMBL" id="JAS83848.1"/>
    </source>
</evidence>